<dbReference type="InterPro" id="IPR016162">
    <property type="entry name" value="Ald_DH_N"/>
</dbReference>
<dbReference type="EMBL" id="SMOL01000516">
    <property type="protein sequence ID" value="KAB2609769.1"/>
    <property type="molecule type" value="Genomic_DNA"/>
</dbReference>
<evidence type="ECO:0000313" key="10">
    <source>
        <dbReference type="Proteomes" id="UP000327157"/>
    </source>
</evidence>
<dbReference type="GO" id="GO:0006081">
    <property type="term" value="P:aldehyde metabolic process"/>
    <property type="evidence" value="ECO:0007669"/>
    <property type="project" value="InterPro"/>
</dbReference>
<comment type="similarity">
    <text evidence="1 5">Belongs to the aldehyde dehydrogenase family.</text>
</comment>
<dbReference type="GO" id="GO:0009737">
    <property type="term" value="P:response to abscisic acid"/>
    <property type="evidence" value="ECO:0007669"/>
    <property type="project" value="UniProtKB-ARBA"/>
</dbReference>
<keyword evidence="7" id="KW-0472">Membrane</keyword>
<dbReference type="AlphaFoldDB" id="A0A5N5G300"/>
<comment type="catalytic activity">
    <reaction evidence="4">
        <text>an aldehyde + NAD(+) + H2O = a carboxylate + NADH + 2 H(+)</text>
        <dbReference type="Rhea" id="RHEA:16185"/>
        <dbReference type="ChEBI" id="CHEBI:15377"/>
        <dbReference type="ChEBI" id="CHEBI:15378"/>
        <dbReference type="ChEBI" id="CHEBI:17478"/>
        <dbReference type="ChEBI" id="CHEBI:29067"/>
        <dbReference type="ChEBI" id="CHEBI:57540"/>
        <dbReference type="ChEBI" id="CHEBI:57945"/>
        <dbReference type="EC" id="1.2.1.3"/>
    </reaction>
</comment>
<dbReference type="PANTHER" id="PTHR43570">
    <property type="entry name" value="ALDEHYDE DEHYDROGENASE"/>
    <property type="match status" value="1"/>
</dbReference>
<dbReference type="PIRSF" id="PIRSF036492">
    <property type="entry name" value="ALDH"/>
    <property type="match status" value="1"/>
</dbReference>
<keyword evidence="10" id="KW-1185">Reference proteome</keyword>
<dbReference type="Proteomes" id="UP000327157">
    <property type="component" value="Unassembled WGS sequence"/>
</dbReference>
<proteinExistence type="inferred from homology"/>
<dbReference type="Gene3D" id="3.40.309.10">
    <property type="entry name" value="Aldehyde Dehydrogenase, Chain A, domain 2"/>
    <property type="match status" value="1"/>
</dbReference>
<feature type="transmembrane region" description="Helical" evidence="7">
    <location>
        <begin position="488"/>
        <end position="510"/>
    </location>
</feature>
<dbReference type="GO" id="GO:0009414">
    <property type="term" value="P:response to water deprivation"/>
    <property type="evidence" value="ECO:0007669"/>
    <property type="project" value="UniProtKB-ARBA"/>
</dbReference>
<reference evidence="9 10" key="1">
    <citation type="submission" date="2019-09" db="EMBL/GenBank/DDBJ databases">
        <authorList>
            <person name="Ou C."/>
        </authorList>
    </citation>
    <scope>NUCLEOTIDE SEQUENCE [LARGE SCALE GENOMIC DNA]</scope>
    <source>
        <strain evidence="9">S2</strain>
        <tissue evidence="9">Leaf</tissue>
    </source>
</reference>
<dbReference type="OrthoDB" id="440325at2759"/>
<protein>
    <recommendedName>
        <fullName evidence="5">Aldehyde dehydrogenase</fullName>
    </recommendedName>
</protein>
<dbReference type="FunFam" id="3.40.605.10:FF:000004">
    <property type="entry name" value="Aldehyde dehydrogenase"/>
    <property type="match status" value="1"/>
</dbReference>
<dbReference type="InterPro" id="IPR016163">
    <property type="entry name" value="Ald_DH_C"/>
</dbReference>
<dbReference type="Gene3D" id="3.40.605.10">
    <property type="entry name" value="Aldehyde Dehydrogenase, Chain A, domain 1"/>
    <property type="match status" value="1"/>
</dbReference>
<dbReference type="GO" id="GO:0004029">
    <property type="term" value="F:aldehyde dehydrogenase (NAD+) activity"/>
    <property type="evidence" value="ECO:0007669"/>
    <property type="project" value="UniProtKB-EC"/>
</dbReference>
<keyword evidence="7" id="KW-1133">Transmembrane helix</keyword>
<dbReference type="FunFam" id="3.40.309.10:FF:000003">
    <property type="entry name" value="Aldehyde dehydrogenase"/>
    <property type="match status" value="1"/>
</dbReference>
<keyword evidence="7" id="KW-0812">Transmembrane</keyword>
<evidence type="ECO:0000256" key="2">
    <source>
        <dbReference type="ARBA" id="ARBA00023002"/>
    </source>
</evidence>
<dbReference type="PANTHER" id="PTHR43570:SF17">
    <property type="entry name" value="ALDEHYDE DEHYDROGENASE FAMILY 3 MEMBER F1"/>
    <property type="match status" value="1"/>
</dbReference>
<dbReference type="InterPro" id="IPR012394">
    <property type="entry name" value="Aldehyde_DH_NAD(P)"/>
</dbReference>
<dbReference type="InterPro" id="IPR015590">
    <property type="entry name" value="Aldehyde_DH_dom"/>
</dbReference>
<keyword evidence="2 5" id="KW-0560">Oxidoreductase</keyword>
<evidence type="ECO:0000259" key="8">
    <source>
        <dbReference type="Pfam" id="PF00171"/>
    </source>
</evidence>
<dbReference type="SUPFAM" id="SSF53720">
    <property type="entry name" value="ALDH-like"/>
    <property type="match status" value="1"/>
</dbReference>
<organism evidence="9 10">
    <name type="scientific">Pyrus ussuriensis x Pyrus communis</name>
    <dbReference type="NCBI Taxonomy" id="2448454"/>
    <lineage>
        <taxon>Eukaryota</taxon>
        <taxon>Viridiplantae</taxon>
        <taxon>Streptophyta</taxon>
        <taxon>Embryophyta</taxon>
        <taxon>Tracheophyta</taxon>
        <taxon>Spermatophyta</taxon>
        <taxon>Magnoliopsida</taxon>
        <taxon>eudicotyledons</taxon>
        <taxon>Gunneridae</taxon>
        <taxon>Pentapetalae</taxon>
        <taxon>rosids</taxon>
        <taxon>fabids</taxon>
        <taxon>Rosales</taxon>
        <taxon>Rosaceae</taxon>
        <taxon>Amygdaloideae</taxon>
        <taxon>Maleae</taxon>
        <taxon>Pyrus</taxon>
    </lineage>
</organism>
<accession>A0A5N5G300</accession>
<feature type="transmembrane region" description="Helical" evidence="7">
    <location>
        <begin position="462"/>
        <end position="481"/>
    </location>
</feature>
<evidence type="ECO:0000256" key="6">
    <source>
        <dbReference type="PIRSR" id="PIRSR036492-1"/>
    </source>
</evidence>
<dbReference type="InterPro" id="IPR016161">
    <property type="entry name" value="Ald_DH/histidinol_DH"/>
</dbReference>
<evidence type="ECO:0000256" key="7">
    <source>
        <dbReference type="SAM" id="Phobius"/>
    </source>
</evidence>
<dbReference type="GO" id="GO:0005737">
    <property type="term" value="C:cytoplasm"/>
    <property type="evidence" value="ECO:0007669"/>
    <property type="project" value="TreeGrafter"/>
</dbReference>
<keyword evidence="3" id="KW-0520">NAD</keyword>
<dbReference type="Pfam" id="PF00171">
    <property type="entry name" value="Aldedh"/>
    <property type="match status" value="1"/>
</dbReference>
<name>A0A5N5G300_9ROSA</name>
<feature type="domain" description="Aldehyde dehydrogenase" evidence="8">
    <location>
        <begin position="5"/>
        <end position="439"/>
    </location>
</feature>
<feature type="active site" evidence="6">
    <location>
        <position position="213"/>
    </location>
</feature>
<evidence type="ECO:0000256" key="1">
    <source>
        <dbReference type="ARBA" id="ARBA00009986"/>
    </source>
</evidence>
<reference evidence="9 10" key="2">
    <citation type="submission" date="2019-11" db="EMBL/GenBank/DDBJ databases">
        <title>A de novo genome assembly of a pear dwarfing rootstock.</title>
        <authorList>
            <person name="Wang F."/>
            <person name="Wang J."/>
            <person name="Li S."/>
            <person name="Zhang Y."/>
            <person name="Fang M."/>
            <person name="Ma L."/>
            <person name="Zhao Y."/>
            <person name="Jiang S."/>
        </authorList>
    </citation>
    <scope>NUCLEOTIDE SEQUENCE [LARGE SCALE GENOMIC DNA]</scope>
    <source>
        <strain evidence="9">S2</strain>
        <tissue evidence="9">Leaf</tissue>
    </source>
</reference>
<feature type="active site" evidence="6">
    <location>
        <position position="251"/>
    </location>
</feature>
<evidence type="ECO:0000256" key="4">
    <source>
        <dbReference type="ARBA" id="ARBA00049194"/>
    </source>
</evidence>
<evidence type="ECO:0000313" key="9">
    <source>
        <dbReference type="EMBL" id="KAB2609769.1"/>
    </source>
</evidence>
<comment type="caution">
    <text evidence="9">The sequence shown here is derived from an EMBL/GenBank/DDBJ whole genome shotgun (WGS) entry which is preliminary data.</text>
</comment>
<sequence length="518" mass="58052">MEAVREVEETLSELRQTFKSGRTRSVAWRKKQLSALLELMNGNEEKIFKALDQDLGKHPVESYRDEVGVVKKSLNHTLSNLDKWAAPKKARLPLLLFPTSGEVLPEPLGVVLIFASWNFPISLALDPVIGAIAAGNAVVLKPSEQAPACSSFLAKTVPQYLDGKAVKVIEGGSEISELLLQQKWDKIFFTGSAQVGRMVMSAAAKNLTPVTLELGGKCPIVLDSLSNASDLKVAVKRIVGGKWGPCNGQACIGVDYMLVEEKFASMAIDLLKKTIRRFYSESPKDSKCIARVVNKRHFERLHNLLKDPVVADSIVYGGSLDEENLFIEPTILLDPPLNAAIMTEEIFGPLLPIITLKKIEESIEFINSKPKPLAIYAFTEDENLRRRIVSETSSGTVVFNDILIQFVCDSLPFGGVGQSGFGRYHGKYSFDTFSHEKAVMRANFIIEFGSRYPPWNDFKENFIRFAYNFDYISLALLFLGIKRSTKSCNYICLLYIMRLVFIRYCLYLILNKKIYNDF</sequence>
<gene>
    <name evidence="9" type="ORF">D8674_042614</name>
</gene>
<evidence type="ECO:0000256" key="5">
    <source>
        <dbReference type="PIRNR" id="PIRNR036492"/>
    </source>
</evidence>
<evidence type="ECO:0000256" key="3">
    <source>
        <dbReference type="ARBA" id="ARBA00023027"/>
    </source>
</evidence>